<evidence type="ECO:0000313" key="1">
    <source>
        <dbReference type="EMBL" id="KAA6332439.1"/>
    </source>
</evidence>
<gene>
    <name evidence="1" type="ORF">EZS27_019055</name>
</gene>
<organism evidence="1">
    <name type="scientific">termite gut metagenome</name>
    <dbReference type="NCBI Taxonomy" id="433724"/>
    <lineage>
        <taxon>unclassified sequences</taxon>
        <taxon>metagenomes</taxon>
        <taxon>organismal metagenomes</taxon>
    </lineage>
</organism>
<dbReference type="InterPro" id="IPR029475">
    <property type="entry name" value="DUF6807"/>
</dbReference>
<comment type="caution">
    <text evidence="1">The sequence shown here is derived from an EMBL/GenBank/DDBJ whole genome shotgun (WGS) entry which is preliminary data.</text>
</comment>
<proteinExistence type="predicted"/>
<accession>A0A5J4RFM5</accession>
<protein>
    <recommendedName>
        <fullName evidence="2">Methane oxygenase PmoA</fullName>
    </recommendedName>
</protein>
<dbReference type="Pfam" id="PF14100">
    <property type="entry name" value="DUF6807"/>
    <property type="match status" value="1"/>
</dbReference>
<reference evidence="1" key="1">
    <citation type="submission" date="2019-03" db="EMBL/GenBank/DDBJ databases">
        <title>Single cell metagenomics reveals metabolic interactions within the superorganism composed of flagellate Streblomastix strix and complex community of Bacteroidetes bacteria on its surface.</title>
        <authorList>
            <person name="Treitli S.C."/>
            <person name="Kolisko M."/>
            <person name="Husnik F."/>
            <person name="Keeling P."/>
            <person name="Hampl V."/>
        </authorList>
    </citation>
    <scope>NUCLEOTIDE SEQUENCE</scope>
    <source>
        <strain evidence="1">STM</strain>
    </source>
</reference>
<dbReference type="AlphaFoldDB" id="A0A5J4RFM5"/>
<name>A0A5J4RFM5_9ZZZZ</name>
<evidence type="ECO:0008006" key="2">
    <source>
        <dbReference type="Google" id="ProtNLM"/>
    </source>
</evidence>
<dbReference type="EMBL" id="SNRY01001241">
    <property type="protein sequence ID" value="KAA6332439.1"/>
    <property type="molecule type" value="Genomic_DNA"/>
</dbReference>
<sequence>MIAVIFAASAVNSWAKPFKKLTVTISAEGVERTNTIASLDISAYEIPERKALAVTSVADKSVCLSQVDLCKDKTTLYWRVDGKIPADGSLQFTIDIVNAAEESENLVMNITQDRMRNLIVTENGKNVFQYNIAMPRLPAGVGAEFRRNGYIHPAWSPAGNALSNANTTDHAHHYGFWNPWTSIKYDGQHYDLWNIGGMTGTVLFDTLYSTQKGNLYADIRVGHQHLIFQPQKEQVINTVESIVKITPKKRIKILQEVLDLRVWNTNPGKEGFYWDFISDLIPTTDLPVLLEAYRYAGFGWRATADWTKENCVMITSEGKQRQEIDGTNARWVYVTGASPKGRSGILFMGYPENQNFPEPLRIWDETQNGGRGDAFINFAPTKNVDWNLEPGKTYRLRYRMLMFDGDITSAQAEAIWKDFAAPVKVTVK</sequence>